<dbReference type="KEGG" id="ssua:FPZ54_03345"/>
<comment type="similarity">
    <text evidence="1">Belongs to the sigma-70 factor family. ECF subfamily.</text>
</comment>
<dbReference type="GO" id="GO:0016987">
    <property type="term" value="F:sigma factor activity"/>
    <property type="evidence" value="ECO:0007669"/>
    <property type="project" value="UniProtKB-KW"/>
</dbReference>
<dbReference type="OrthoDB" id="7620544at2"/>
<dbReference type="InterPro" id="IPR036388">
    <property type="entry name" value="WH-like_DNA-bd_sf"/>
</dbReference>
<dbReference type="SUPFAM" id="SSF88659">
    <property type="entry name" value="Sigma3 and sigma4 domains of RNA polymerase sigma factors"/>
    <property type="match status" value="1"/>
</dbReference>
<evidence type="ECO:0000256" key="4">
    <source>
        <dbReference type="ARBA" id="ARBA00023163"/>
    </source>
</evidence>
<dbReference type="Gene3D" id="1.10.10.10">
    <property type="entry name" value="Winged helix-like DNA-binding domain superfamily/Winged helix DNA-binding domain"/>
    <property type="match status" value="1"/>
</dbReference>
<keyword evidence="4" id="KW-0804">Transcription</keyword>
<dbReference type="InterPro" id="IPR039425">
    <property type="entry name" value="RNA_pol_sigma-70-like"/>
</dbReference>
<dbReference type="InterPro" id="IPR013324">
    <property type="entry name" value="RNA_pol_sigma_r3/r4-like"/>
</dbReference>
<name>A0A518RCH1_9SPHN</name>
<dbReference type="EMBL" id="CP042239">
    <property type="protein sequence ID" value="QDX25153.1"/>
    <property type="molecule type" value="Genomic_DNA"/>
</dbReference>
<organism evidence="6 7">
    <name type="scientific">Sphingomonas suaedae</name>
    <dbReference type="NCBI Taxonomy" id="2599297"/>
    <lineage>
        <taxon>Bacteria</taxon>
        <taxon>Pseudomonadati</taxon>
        <taxon>Pseudomonadota</taxon>
        <taxon>Alphaproteobacteria</taxon>
        <taxon>Sphingomonadales</taxon>
        <taxon>Sphingomonadaceae</taxon>
        <taxon>Sphingomonas</taxon>
    </lineage>
</organism>
<dbReference type="InterPro" id="IPR000792">
    <property type="entry name" value="Tscrpt_reg_LuxR_C"/>
</dbReference>
<dbReference type="AlphaFoldDB" id="A0A518RCH1"/>
<dbReference type="GO" id="GO:0006352">
    <property type="term" value="P:DNA-templated transcription initiation"/>
    <property type="evidence" value="ECO:0007669"/>
    <property type="project" value="InterPro"/>
</dbReference>
<dbReference type="InterPro" id="IPR013249">
    <property type="entry name" value="RNA_pol_sigma70_r4_t2"/>
</dbReference>
<dbReference type="Pfam" id="PF08281">
    <property type="entry name" value="Sigma70_r4_2"/>
    <property type="match status" value="1"/>
</dbReference>
<evidence type="ECO:0000256" key="2">
    <source>
        <dbReference type="ARBA" id="ARBA00023015"/>
    </source>
</evidence>
<keyword evidence="2" id="KW-0805">Transcription regulation</keyword>
<dbReference type="InterPro" id="IPR013325">
    <property type="entry name" value="RNA_pol_sigma_r2"/>
</dbReference>
<dbReference type="PANTHER" id="PTHR43133:SF63">
    <property type="entry name" value="RNA POLYMERASE SIGMA FACTOR FECI-RELATED"/>
    <property type="match status" value="1"/>
</dbReference>
<dbReference type="InterPro" id="IPR014284">
    <property type="entry name" value="RNA_pol_sigma-70_dom"/>
</dbReference>
<dbReference type="GO" id="GO:0003677">
    <property type="term" value="F:DNA binding"/>
    <property type="evidence" value="ECO:0007669"/>
    <property type="project" value="InterPro"/>
</dbReference>
<evidence type="ECO:0000313" key="6">
    <source>
        <dbReference type="EMBL" id="QDX25153.1"/>
    </source>
</evidence>
<dbReference type="PANTHER" id="PTHR43133">
    <property type="entry name" value="RNA POLYMERASE ECF-TYPE SIGMA FACTO"/>
    <property type="match status" value="1"/>
</dbReference>
<evidence type="ECO:0000313" key="7">
    <source>
        <dbReference type="Proteomes" id="UP000318055"/>
    </source>
</evidence>
<evidence type="ECO:0000256" key="1">
    <source>
        <dbReference type="ARBA" id="ARBA00010641"/>
    </source>
</evidence>
<feature type="domain" description="HTH luxR-type" evidence="5">
    <location>
        <begin position="159"/>
        <end position="186"/>
    </location>
</feature>
<reference evidence="6 7" key="1">
    <citation type="submission" date="2019-07" db="EMBL/GenBank/DDBJ databases">
        <title>Sphingomonas alkalisoli sp. nov., isolated from rhizosphere soil of Suaedae salsa.</title>
        <authorList>
            <person name="Zhang H."/>
            <person name="Xu L."/>
            <person name="Zhang J.-X."/>
            <person name="Sun J.-Q."/>
        </authorList>
    </citation>
    <scope>NUCLEOTIDE SEQUENCE [LARGE SCALE GENOMIC DNA]</scope>
    <source>
        <strain evidence="6 7">XS-10</strain>
    </source>
</reference>
<evidence type="ECO:0000259" key="5">
    <source>
        <dbReference type="PROSITE" id="PS00622"/>
    </source>
</evidence>
<keyword evidence="3" id="KW-0731">Sigma factor</keyword>
<dbReference type="RefSeq" id="WP_145844966.1">
    <property type="nucleotide sequence ID" value="NZ_CP042239.1"/>
</dbReference>
<accession>A0A518RCH1</accession>
<dbReference type="CDD" id="cd06171">
    <property type="entry name" value="Sigma70_r4"/>
    <property type="match status" value="1"/>
</dbReference>
<dbReference type="Proteomes" id="UP000318055">
    <property type="component" value="Chromosome"/>
</dbReference>
<sequence length="193" mass="21737">MRLNLDSHCICRVPLEEADPLPPEDARVPARAGGLEMLYRMHRDRLLRFLERRGTPDQAADIVQRLFARLARTDVAPRPAIDAPDAYLRQAAHNLLRDDARAAERRSAHLHICLDDVTLVAPDPIAALEARDMLQRLEAAVAGLQPRTREIFLAHRVDGYSYGEIAFRTGLSVKTVEKHMSRAIARLGRQLGR</sequence>
<dbReference type="NCBIfam" id="TIGR02937">
    <property type="entry name" value="sigma70-ECF"/>
    <property type="match status" value="1"/>
</dbReference>
<proteinExistence type="inferred from homology"/>
<gene>
    <name evidence="6" type="ORF">FPZ54_03345</name>
</gene>
<evidence type="ECO:0000256" key="3">
    <source>
        <dbReference type="ARBA" id="ARBA00023082"/>
    </source>
</evidence>
<dbReference type="PROSITE" id="PS00622">
    <property type="entry name" value="HTH_LUXR_1"/>
    <property type="match status" value="1"/>
</dbReference>
<protein>
    <submittedName>
        <fullName evidence="6">Sigma-70 family RNA polymerase sigma factor</fullName>
    </submittedName>
</protein>
<keyword evidence="7" id="KW-1185">Reference proteome</keyword>
<dbReference type="SUPFAM" id="SSF88946">
    <property type="entry name" value="Sigma2 domain of RNA polymerase sigma factors"/>
    <property type="match status" value="1"/>
</dbReference>
<dbReference type="Gene3D" id="1.10.1740.10">
    <property type="match status" value="1"/>
</dbReference>